<dbReference type="AlphaFoldDB" id="U5EBT1"/>
<dbReference type="RefSeq" id="WP_019044982.1">
    <property type="nucleotide sequence ID" value="NZ_BAFO02000011.1"/>
</dbReference>
<dbReference type="Proteomes" id="UP000017048">
    <property type="component" value="Unassembled WGS sequence"/>
</dbReference>
<protein>
    <submittedName>
        <fullName evidence="2">Uncharacterized protein</fullName>
    </submittedName>
</protein>
<dbReference type="GeneID" id="91515087"/>
<keyword evidence="1" id="KW-1133">Transmembrane helix</keyword>
<name>U5EBT1_NOCAS</name>
<gene>
    <name evidence="2" type="ORF">NCAST_11_01120</name>
</gene>
<dbReference type="EMBL" id="BAFO02000011">
    <property type="protein sequence ID" value="GAD82614.1"/>
    <property type="molecule type" value="Genomic_DNA"/>
</dbReference>
<keyword evidence="3" id="KW-1185">Reference proteome</keyword>
<organism evidence="2 3">
    <name type="scientific">Nocardia asteroides NBRC 15531</name>
    <dbReference type="NCBI Taxonomy" id="1110697"/>
    <lineage>
        <taxon>Bacteria</taxon>
        <taxon>Bacillati</taxon>
        <taxon>Actinomycetota</taxon>
        <taxon>Actinomycetes</taxon>
        <taxon>Mycobacteriales</taxon>
        <taxon>Nocardiaceae</taxon>
        <taxon>Nocardia</taxon>
    </lineage>
</organism>
<keyword evidence="1" id="KW-0812">Transmembrane</keyword>
<evidence type="ECO:0000313" key="2">
    <source>
        <dbReference type="EMBL" id="GAD82614.1"/>
    </source>
</evidence>
<reference evidence="2 3" key="1">
    <citation type="journal article" date="2014" name="BMC Genomics">
        <title>Genome based analysis of type-I polyketide synthase and nonribosomal peptide synthetase gene clusters in seven strains of five representative Nocardia species.</title>
        <authorList>
            <person name="Komaki H."/>
            <person name="Ichikawa N."/>
            <person name="Hosoyama A."/>
            <person name="Takahashi-Nakaguchi A."/>
            <person name="Matsuzawa T."/>
            <person name="Suzuki K."/>
            <person name="Fujita N."/>
            <person name="Gonoi T."/>
        </authorList>
    </citation>
    <scope>NUCLEOTIDE SEQUENCE [LARGE SCALE GENOMIC DNA]</scope>
    <source>
        <strain evidence="2 3">NBRC 15531</strain>
    </source>
</reference>
<evidence type="ECO:0000313" key="3">
    <source>
        <dbReference type="Proteomes" id="UP000017048"/>
    </source>
</evidence>
<accession>U5EBT1</accession>
<keyword evidence="1" id="KW-0472">Membrane</keyword>
<proteinExistence type="predicted"/>
<feature type="transmembrane region" description="Helical" evidence="1">
    <location>
        <begin position="65"/>
        <end position="86"/>
    </location>
</feature>
<sequence length="90" mass="9102">MTVDLRLLSGSRARRTSSMLGPVELATGGLLLTAAGLAMIGPLVAALLIRRSGATSVDAAATTPLILLSVAVVLALTAGIGLFVAAKYRR</sequence>
<evidence type="ECO:0000256" key="1">
    <source>
        <dbReference type="SAM" id="Phobius"/>
    </source>
</evidence>
<feature type="transmembrane region" description="Helical" evidence="1">
    <location>
        <begin position="21"/>
        <end position="45"/>
    </location>
</feature>
<comment type="caution">
    <text evidence="2">The sequence shown here is derived from an EMBL/GenBank/DDBJ whole genome shotgun (WGS) entry which is preliminary data.</text>
</comment>
<dbReference type="STRING" id="1824.SAMN05444423_103451"/>
<dbReference type="eggNOG" id="ENOG5032DH8">
    <property type="taxonomic scope" value="Bacteria"/>
</dbReference>